<dbReference type="GeneID" id="28974986"/>
<reference evidence="3 4" key="1">
    <citation type="journal article" date="2015" name="Front. Microbiol.">
        <title>Genome sequence of the plant growth promoting endophytic yeast Rhodotorula graminis WP1.</title>
        <authorList>
            <person name="Firrincieli A."/>
            <person name="Otillar R."/>
            <person name="Salamov A."/>
            <person name="Schmutz J."/>
            <person name="Khan Z."/>
            <person name="Redman R.S."/>
            <person name="Fleck N.D."/>
            <person name="Lindquist E."/>
            <person name="Grigoriev I.V."/>
            <person name="Doty S.L."/>
        </authorList>
    </citation>
    <scope>NUCLEOTIDE SEQUENCE [LARGE SCALE GENOMIC DNA]</scope>
    <source>
        <strain evidence="3 4">WP1</strain>
    </source>
</reference>
<name>A0A194S594_RHOGW</name>
<comment type="similarity">
    <text evidence="1">Belongs to the rtf2 family.</text>
</comment>
<protein>
    <submittedName>
        <fullName evidence="3">Uncharacterized protein</fullName>
    </submittedName>
</protein>
<dbReference type="STRING" id="578459.A0A194S594"/>
<proteinExistence type="inferred from homology"/>
<evidence type="ECO:0000313" key="4">
    <source>
        <dbReference type="Proteomes" id="UP000053890"/>
    </source>
</evidence>
<dbReference type="PANTHER" id="PTHR12775">
    <property type="entry name" value="PROTEIN C20ORF43 HOMOLOG"/>
    <property type="match status" value="1"/>
</dbReference>
<dbReference type="GO" id="GO:0005634">
    <property type="term" value="C:nucleus"/>
    <property type="evidence" value="ECO:0007669"/>
    <property type="project" value="TreeGrafter"/>
</dbReference>
<evidence type="ECO:0000256" key="2">
    <source>
        <dbReference type="SAM" id="MobiDB-lite"/>
    </source>
</evidence>
<feature type="compositionally biased region" description="Basic and acidic residues" evidence="2">
    <location>
        <begin position="10"/>
        <end position="26"/>
    </location>
</feature>
<dbReference type="InterPro" id="IPR027799">
    <property type="entry name" value="Rtf2_RING-finger"/>
</dbReference>
<dbReference type="AlphaFoldDB" id="A0A194S594"/>
<accession>A0A194S594</accession>
<dbReference type="InterPro" id="IPR006735">
    <property type="entry name" value="Rtf2"/>
</dbReference>
<keyword evidence="4" id="KW-1185">Reference proteome</keyword>
<dbReference type="Proteomes" id="UP000053890">
    <property type="component" value="Unassembled WGS sequence"/>
</dbReference>
<gene>
    <name evidence="3" type="ORF">RHOBADRAFT_45076</name>
</gene>
<dbReference type="PANTHER" id="PTHR12775:SF0">
    <property type="entry name" value="REPLICATION TERMINATION FACTOR 2"/>
    <property type="match status" value="1"/>
</dbReference>
<feature type="region of interest" description="Disordered" evidence="2">
    <location>
        <begin position="170"/>
        <end position="204"/>
    </location>
</feature>
<evidence type="ECO:0000256" key="1">
    <source>
        <dbReference type="ARBA" id="ARBA00009885"/>
    </source>
</evidence>
<dbReference type="OrthoDB" id="247013at2759"/>
<dbReference type="OMA" id="KVCTEER"/>
<dbReference type="CDD" id="cd16653">
    <property type="entry name" value="RING-like_Rtf2"/>
    <property type="match status" value="1"/>
</dbReference>
<dbReference type="RefSeq" id="XP_018270635.1">
    <property type="nucleotide sequence ID" value="XM_018414538.1"/>
</dbReference>
<organism evidence="3 4">
    <name type="scientific">Rhodotorula graminis (strain WP1)</name>
    <dbReference type="NCBI Taxonomy" id="578459"/>
    <lineage>
        <taxon>Eukaryota</taxon>
        <taxon>Fungi</taxon>
        <taxon>Dikarya</taxon>
        <taxon>Basidiomycota</taxon>
        <taxon>Pucciniomycotina</taxon>
        <taxon>Microbotryomycetes</taxon>
        <taxon>Sporidiobolales</taxon>
        <taxon>Sporidiobolaceae</taxon>
        <taxon>Rhodotorula</taxon>
    </lineage>
</organism>
<sequence>MGNDGGSIPKRHELVKTKTTRSRDSDAALTHQQWAFCALSKQPLRAPVVACPLGRMYNKDALIAHLLAPSPAASPYGLDGHQVAGHIRSLRDVVTLRLTPNPALDTSSRTAADKDDEATLAGAAGASDRPPPAAFVCPVSLREMNGSVRFVYRVPCGCVVSDSALRELRRIDPTPSTSTSSSPDDVSGGGARACPVDGAPDDEASAARAEQYVPLNPKGEELERMREAWDVQKARDKEDKRLAKKKRKAAAGGDGDEVVAAAAAGEGSKKARKADTAADVRAAAAAHAPAVKAGASVPQLSATLAAKLADEKRKQSPAIASLYVKKGEDEMRDKDGRSNWMTIGSYSRF</sequence>
<evidence type="ECO:0000313" key="3">
    <source>
        <dbReference type="EMBL" id="KPV74586.1"/>
    </source>
</evidence>
<feature type="region of interest" description="Disordered" evidence="2">
    <location>
        <begin position="1"/>
        <end position="26"/>
    </location>
</feature>
<feature type="compositionally biased region" description="Low complexity" evidence="2">
    <location>
        <begin position="173"/>
        <end position="186"/>
    </location>
</feature>
<dbReference type="EMBL" id="KQ474080">
    <property type="protein sequence ID" value="KPV74586.1"/>
    <property type="molecule type" value="Genomic_DNA"/>
</dbReference>
<dbReference type="GO" id="GO:0006274">
    <property type="term" value="P:DNA replication termination"/>
    <property type="evidence" value="ECO:0007669"/>
    <property type="project" value="TreeGrafter"/>
</dbReference>
<dbReference type="Pfam" id="PF04641">
    <property type="entry name" value="Rtf2"/>
    <property type="match status" value="1"/>
</dbReference>